<evidence type="ECO:0000256" key="2">
    <source>
        <dbReference type="SAM" id="SignalP"/>
    </source>
</evidence>
<name>A0A1F7F348_UNCRA</name>
<dbReference type="GO" id="GO:0016787">
    <property type="term" value="F:hydrolase activity"/>
    <property type="evidence" value="ECO:0007669"/>
    <property type="project" value="UniProtKB-KW"/>
</dbReference>
<accession>A0A1F7F348</accession>
<feature type="signal peptide" evidence="2">
    <location>
        <begin position="1"/>
        <end position="17"/>
    </location>
</feature>
<dbReference type="PANTHER" id="PTHR31988">
    <property type="entry name" value="ESTERASE, PUTATIVE (DUF303)-RELATED"/>
    <property type="match status" value="1"/>
</dbReference>
<dbReference type="InterPro" id="IPR036514">
    <property type="entry name" value="SGNH_hydro_sf"/>
</dbReference>
<feature type="chain" id="PRO_5009528361" description="Sialate O-acetylesterase domain-containing protein" evidence="2">
    <location>
        <begin position="18"/>
        <end position="577"/>
    </location>
</feature>
<comment type="caution">
    <text evidence="4">The sequence shown here is derived from an EMBL/GenBank/DDBJ whole genome shotgun (WGS) entry which is preliminary data.</text>
</comment>
<evidence type="ECO:0000259" key="3">
    <source>
        <dbReference type="Pfam" id="PF03629"/>
    </source>
</evidence>
<dbReference type="AlphaFoldDB" id="A0A1F7F348"/>
<feature type="domain" description="Sialate O-acetylesterase" evidence="3">
    <location>
        <begin position="133"/>
        <end position="352"/>
    </location>
</feature>
<evidence type="ECO:0000256" key="1">
    <source>
        <dbReference type="ARBA" id="ARBA00022801"/>
    </source>
</evidence>
<dbReference type="SUPFAM" id="SSF52266">
    <property type="entry name" value="SGNH hydrolase"/>
    <property type="match status" value="1"/>
</dbReference>
<gene>
    <name evidence="4" type="ORF">A2519_20315</name>
</gene>
<organism evidence="4 5">
    <name type="scientific">Candidatus Raymondbacteria bacterium RIFOXYD12_FULL_49_13</name>
    <dbReference type="NCBI Taxonomy" id="1817890"/>
    <lineage>
        <taxon>Bacteria</taxon>
        <taxon>Raymondiibacteriota</taxon>
    </lineage>
</organism>
<sequence length="577" mass="63150">MKFILLAMSLLHSIAFCALTAKMVLPNTYYAEDVFRDYHVIQRTSETHAGLSLKGTYAGGLPAHIQIKLIDQEDTSCVQGYNWTSIESAISGGQWTGSTLIPVGGEYKILFRSIDASETELEVSDTAEHVLVGDIWAASGQSNMCGRGDLVDVEPSIPYVHHMIDMYRRDGCWQVAAEPIASTTHGLILRFAKEVYYTTGIPIGLIASASGGQSITYWDKAQTSYSYGYAPLLRTIDAAGGIIKGMIWYQGESDTDSLRSCLYKERTVAFFNNVRGDVENPQLPIVLAQIGGETAYGDGRWWMHTRNEQRLIAEEDSNAACVSVFDLPRKDNVHLSTPGYKIAGVRFARAALKLAYAMDTLTWGGPRFDKAFFIDDNNDKIVVVFSGVRDSLQPSDTIKGLFVLDSLGGALVRSAISGISLYGPNSVLIFLESSASANALVGYGDGFDPIKDSVNLTDGTGIPAQLFYYEPIAESGTVKSEDIVRLRGNIDPEPVLTAQPNPFNPRTRIMVRNIGLREQCQGMVYSVTGTVVWQFSAIGSQLLEGIVWDAGSLPSGIYLVKASVWNKTISKRIIYLK</sequence>
<evidence type="ECO:0000313" key="5">
    <source>
        <dbReference type="Proteomes" id="UP000179243"/>
    </source>
</evidence>
<evidence type="ECO:0000313" key="4">
    <source>
        <dbReference type="EMBL" id="OGK01104.1"/>
    </source>
</evidence>
<dbReference type="Gene3D" id="3.40.50.1110">
    <property type="entry name" value="SGNH hydrolase"/>
    <property type="match status" value="1"/>
</dbReference>
<dbReference type="Pfam" id="PF03629">
    <property type="entry name" value="SASA"/>
    <property type="match status" value="1"/>
</dbReference>
<proteinExistence type="predicted"/>
<dbReference type="PANTHER" id="PTHR31988:SF19">
    <property type="entry name" value="9-O-ACETYL-N-ACETYLNEURAMINIC ACID DEACETYLASE-RELATED"/>
    <property type="match status" value="1"/>
</dbReference>
<dbReference type="EMBL" id="MFYX01000133">
    <property type="protein sequence ID" value="OGK01104.1"/>
    <property type="molecule type" value="Genomic_DNA"/>
</dbReference>
<keyword evidence="2" id="KW-0732">Signal</keyword>
<dbReference type="InterPro" id="IPR005181">
    <property type="entry name" value="SASA"/>
</dbReference>
<reference evidence="4 5" key="1">
    <citation type="journal article" date="2016" name="Nat. Commun.">
        <title>Thousands of microbial genomes shed light on interconnected biogeochemical processes in an aquifer system.</title>
        <authorList>
            <person name="Anantharaman K."/>
            <person name="Brown C.T."/>
            <person name="Hug L.A."/>
            <person name="Sharon I."/>
            <person name="Castelle C.J."/>
            <person name="Probst A.J."/>
            <person name="Thomas B.C."/>
            <person name="Singh A."/>
            <person name="Wilkins M.J."/>
            <person name="Karaoz U."/>
            <person name="Brodie E.L."/>
            <person name="Williams K.H."/>
            <person name="Hubbard S.S."/>
            <person name="Banfield J.F."/>
        </authorList>
    </citation>
    <scope>NUCLEOTIDE SEQUENCE [LARGE SCALE GENOMIC DNA]</scope>
</reference>
<protein>
    <recommendedName>
        <fullName evidence="3">Sialate O-acetylesterase domain-containing protein</fullName>
    </recommendedName>
</protein>
<dbReference type="InterPro" id="IPR052940">
    <property type="entry name" value="Carb_Esterase_6"/>
</dbReference>
<keyword evidence="1" id="KW-0378">Hydrolase</keyword>
<dbReference type="Proteomes" id="UP000179243">
    <property type="component" value="Unassembled WGS sequence"/>
</dbReference>